<gene>
    <name evidence="1" type="ORF">BJ138DRAFT_787283</name>
</gene>
<protein>
    <submittedName>
        <fullName evidence="1">Uncharacterized protein</fullName>
    </submittedName>
</protein>
<name>A0ACB7ZW18_9AGAM</name>
<dbReference type="EMBL" id="MU268213">
    <property type="protein sequence ID" value="KAH7905346.1"/>
    <property type="molecule type" value="Genomic_DNA"/>
</dbReference>
<sequence length="390" mass="44359">MAPAGGFLRFCQGVSTRRGMTSVGSEAPLSYLTSLKGALSVPRPRPSRQALSYLCAYKSDVQVQAPRGTNSSFEQVEELAKHAREEGKWHSAELEQPITRIDADQLLHKLEKETAVRKGDVDALKQLIGLLIPTNMREIFDGARERVLEILSGDNYESWTDLCGGRSTTELLDVIERGLANVGQRPSRQAFRYLCAYGGDVRARVERRDNIPERVAWEELEKLAREEGKGHADSGPEPCIDTDQVLRELEKETAERKGDIDALQQVIGILIPRDFRALFDAARRRFMEEVPGCRYESWAALRGERSINELLDVIERGLVDGDIRRRPPRNALVYFCAYNGDVPYEKGRFQQEMRGRVRVSYEEERRMLDELEQFRLETIIEKLEQFAGGL</sequence>
<organism evidence="1 2">
    <name type="scientific">Hygrophoropsis aurantiaca</name>
    <dbReference type="NCBI Taxonomy" id="72124"/>
    <lineage>
        <taxon>Eukaryota</taxon>
        <taxon>Fungi</taxon>
        <taxon>Dikarya</taxon>
        <taxon>Basidiomycota</taxon>
        <taxon>Agaricomycotina</taxon>
        <taxon>Agaricomycetes</taxon>
        <taxon>Agaricomycetidae</taxon>
        <taxon>Boletales</taxon>
        <taxon>Coniophorineae</taxon>
        <taxon>Hygrophoropsidaceae</taxon>
        <taxon>Hygrophoropsis</taxon>
    </lineage>
</organism>
<reference evidence="1" key="1">
    <citation type="journal article" date="2021" name="New Phytol.">
        <title>Evolutionary innovations through gain and loss of genes in the ectomycorrhizal Boletales.</title>
        <authorList>
            <person name="Wu G."/>
            <person name="Miyauchi S."/>
            <person name="Morin E."/>
            <person name="Kuo A."/>
            <person name="Drula E."/>
            <person name="Varga T."/>
            <person name="Kohler A."/>
            <person name="Feng B."/>
            <person name="Cao Y."/>
            <person name="Lipzen A."/>
            <person name="Daum C."/>
            <person name="Hundley H."/>
            <person name="Pangilinan J."/>
            <person name="Johnson J."/>
            <person name="Barry K."/>
            <person name="LaButti K."/>
            <person name="Ng V."/>
            <person name="Ahrendt S."/>
            <person name="Min B."/>
            <person name="Choi I.G."/>
            <person name="Park H."/>
            <person name="Plett J.M."/>
            <person name="Magnuson J."/>
            <person name="Spatafora J.W."/>
            <person name="Nagy L.G."/>
            <person name="Henrissat B."/>
            <person name="Grigoriev I.V."/>
            <person name="Yang Z.L."/>
            <person name="Xu J."/>
            <person name="Martin F.M."/>
        </authorList>
    </citation>
    <scope>NUCLEOTIDE SEQUENCE</scope>
    <source>
        <strain evidence="1">ATCC 28755</strain>
    </source>
</reference>
<keyword evidence="2" id="KW-1185">Reference proteome</keyword>
<accession>A0ACB7ZW18</accession>
<dbReference type="Proteomes" id="UP000790377">
    <property type="component" value="Unassembled WGS sequence"/>
</dbReference>
<evidence type="ECO:0000313" key="2">
    <source>
        <dbReference type="Proteomes" id="UP000790377"/>
    </source>
</evidence>
<proteinExistence type="predicted"/>
<comment type="caution">
    <text evidence="1">The sequence shown here is derived from an EMBL/GenBank/DDBJ whole genome shotgun (WGS) entry which is preliminary data.</text>
</comment>
<evidence type="ECO:0000313" key="1">
    <source>
        <dbReference type="EMBL" id="KAH7905346.1"/>
    </source>
</evidence>